<sequence>MTLARLSSSHSKGREEMHEEDPDEVLIEQEIELNYKVSGDTYAILHINYLKDVVLYSFSITEAFLIEGSGINSIKQYNE</sequence>
<name>A0AA36BC58_OCTVU</name>
<dbReference type="Proteomes" id="UP001162480">
    <property type="component" value="Chromosome 13"/>
</dbReference>
<dbReference type="EMBL" id="OX597826">
    <property type="protein sequence ID" value="CAI9731731.1"/>
    <property type="molecule type" value="Genomic_DNA"/>
</dbReference>
<feature type="compositionally biased region" description="Polar residues" evidence="1">
    <location>
        <begin position="1"/>
        <end position="10"/>
    </location>
</feature>
<accession>A0AA36BC58</accession>
<dbReference type="AlphaFoldDB" id="A0AA36BC58"/>
<feature type="region of interest" description="Disordered" evidence="1">
    <location>
        <begin position="1"/>
        <end position="24"/>
    </location>
</feature>
<evidence type="ECO:0000256" key="1">
    <source>
        <dbReference type="SAM" id="MobiDB-lite"/>
    </source>
</evidence>
<evidence type="ECO:0000313" key="2">
    <source>
        <dbReference type="EMBL" id="CAI9731731.1"/>
    </source>
</evidence>
<keyword evidence="3" id="KW-1185">Reference proteome</keyword>
<proteinExistence type="predicted"/>
<protein>
    <submittedName>
        <fullName evidence="2">Uncharacterized protein</fullName>
    </submittedName>
</protein>
<evidence type="ECO:0000313" key="3">
    <source>
        <dbReference type="Proteomes" id="UP001162480"/>
    </source>
</evidence>
<gene>
    <name evidence="2" type="ORF">OCTVUL_1B016846</name>
</gene>
<reference evidence="2" key="1">
    <citation type="submission" date="2023-08" db="EMBL/GenBank/DDBJ databases">
        <authorList>
            <person name="Alioto T."/>
            <person name="Alioto T."/>
            <person name="Gomez Garrido J."/>
        </authorList>
    </citation>
    <scope>NUCLEOTIDE SEQUENCE</scope>
</reference>
<organism evidence="2 3">
    <name type="scientific">Octopus vulgaris</name>
    <name type="common">Common octopus</name>
    <dbReference type="NCBI Taxonomy" id="6645"/>
    <lineage>
        <taxon>Eukaryota</taxon>
        <taxon>Metazoa</taxon>
        <taxon>Spiralia</taxon>
        <taxon>Lophotrochozoa</taxon>
        <taxon>Mollusca</taxon>
        <taxon>Cephalopoda</taxon>
        <taxon>Coleoidea</taxon>
        <taxon>Octopodiformes</taxon>
        <taxon>Octopoda</taxon>
        <taxon>Incirrata</taxon>
        <taxon>Octopodidae</taxon>
        <taxon>Octopus</taxon>
    </lineage>
</organism>